<dbReference type="Proteomes" id="UP000027222">
    <property type="component" value="Unassembled WGS sequence"/>
</dbReference>
<dbReference type="PANTHER" id="PTHR10188:SF8">
    <property type="entry name" value="THREONINE ASPARTASE 1"/>
    <property type="match status" value="1"/>
</dbReference>
<organism evidence="3 4">
    <name type="scientific">Galerina marginata (strain CBS 339.88)</name>
    <dbReference type="NCBI Taxonomy" id="685588"/>
    <lineage>
        <taxon>Eukaryota</taxon>
        <taxon>Fungi</taxon>
        <taxon>Dikarya</taxon>
        <taxon>Basidiomycota</taxon>
        <taxon>Agaricomycotina</taxon>
        <taxon>Agaricomycetes</taxon>
        <taxon>Agaricomycetidae</taxon>
        <taxon>Agaricales</taxon>
        <taxon>Agaricineae</taxon>
        <taxon>Strophariaceae</taxon>
        <taxon>Galerina</taxon>
    </lineage>
</organism>
<dbReference type="OrthoDB" id="77601at2759"/>
<dbReference type="Gene3D" id="3.60.20.30">
    <property type="entry name" value="(Glycosyl)asparaginase"/>
    <property type="match status" value="1"/>
</dbReference>
<evidence type="ECO:0000256" key="1">
    <source>
        <dbReference type="PIRSR" id="PIRSR600246-1"/>
    </source>
</evidence>
<dbReference type="SUPFAM" id="SSF56235">
    <property type="entry name" value="N-terminal nucleophile aminohydrolases (Ntn hydrolases)"/>
    <property type="match status" value="1"/>
</dbReference>
<dbReference type="AlphaFoldDB" id="A0A067T879"/>
<dbReference type="STRING" id="685588.A0A067T879"/>
<protein>
    <recommendedName>
        <fullName evidence="5">Threonine aspartase</fullName>
    </recommendedName>
</protein>
<dbReference type="GO" id="GO:0004298">
    <property type="term" value="F:threonine-type endopeptidase activity"/>
    <property type="evidence" value="ECO:0007669"/>
    <property type="project" value="InterPro"/>
</dbReference>
<gene>
    <name evidence="3" type="ORF">GALMADRAFT_98482</name>
</gene>
<evidence type="ECO:0000313" key="4">
    <source>
        <dbReference type="Proteomes" id="UP000027222"/>
    </source>
</evidence>
<evidence type="ECO:0000256" key="2">
    <source>
        <dbReference type="PIRSR" id="PIRSR600246-3"/>
    </source>
</evidence>
<dbReference type="GO" id="GO:0051604">
    <property type="term" value="P:protein maturation"/>
    <property type="evidence" value="ECO:0007669"/>
    <property type="project" value="TreeGrafter"/>
</dbReference>
<proteinExistence type="predicted"/>
<sequence length="373" mass="39535">MSSAAYIAVHGGAGVHGTDHEMEIKQALRRACVAGLSTIANSWPIASDVAGGLRTATSSPSLGMVEQGISILEDEERLNAGRGSNLTMDGTVECDASIMRASGTLFGSVGAVSGVKNPIQLAKAVLDYSCIPNRFGRIPPLTVVSSGAHKFATGKVETVTPDTLITASAHRLWTKWKARLESLDAASQLVEDTSLNNIQDTVGAVAFHPTDGFAAGVSSGGLLLKHPGRVGEAAVFGAGCWATQKQVSARWEGMACSISGSGEYIIRENLARKLGEAFNSGGEEIDHHEILNQTLIEFWSFCRERGEEEPAVGILLVVSDSEGSVRLWCAFTTASMAVAYASSDGKKPMAVIFRHPEHHRRKPQIYITSVGLT</sequence>
<dbReference type="InterPro" id="IPR000246">
    <property type="entry name" value="Peptidase_T2"/>
</dbReference>
<dbReference type="GO" id="GO:0005737">
    <property type="term" value="C:cytoplasm"/>
    <property type="evidence" value="ECO:0007669"/>
    <property type="project" value="TreeGrafter"/>
</dbReference>
<name>A0A067T879_GALM3</name>
<evidence type="ECO:0000313" key="3">
    <source>
        <dbReference type="EMBL" id="KDR75208.1"/>
    </source>
</evidence>
<dbReference type="InterPro" id="IPR029055">
    <property type="entry name" value="Ntn_hydrolases_N"/>
</dbReference>
<accession>A0A067T879</accession>
<dbReference type="PANTHER" id="PTHR10188">
    <property type="entry name" value="L-ASPARAGINASE"/>
    <property type="match status" value="1"/>
</dbReference>
<evidence type="ECO:0008006" key="5">
    <source>
        <dbReference type="Google" id="ProtNLM"/>
    </source>
</evidence>
<dbReference type="Pfam" id="PF01112">
    <property type="entry name" value="Asparaginase_2"/>
    <property type="match status" value="1"/>
</dbReference>
<feature type="active site" description="Nucleophile" evidence="1">
    <location>
        <position position="201"/>
    </location>
</feature>
<feature type="site" description="Cleavage; by autolysis" evidence="2">
    <location>
        <begin position="200"/>
        <end position="201"/>
    </location>
</feature>
<dbReference type="HOGENOM" id="CLU_021603_5_0_1"/>
<reference evidence="4" key="1">
    <citation type="journal article" date="2014" name="Proc. Natl. Acad. Sci. U.S.A.">
        <title>Extensive sampling of basidiomycete genomes demonstrates inadequacy of the white-rot/brown-rot paradigm for wood decay fungi.</title>
        <authorList>
            <person name="Riley R."/>
            <person name="Salamov A.A."/>
            <person name="Brown D.W."/>
            <person name="Nagy L.G."/>
            <person name="Floudas D."/>
            <person name="Held B.W."/>
            <person name="Levasseur A."/>
            <person name="Lombard V."/>
            <person name="Morin E."/>
            <person name="Otillar R."/>
            <person name="Lindquist E.A."/>
            <person name="Sun H."/>
            <person name="LaButti K.M."/>
            <person name="Schmutz J."/>
            <person name="Jabbour D."/>
            <person name="Luo H."/>
            <person name="Baker S.E."/>
            <person name="Pisabarro A.G."/>
            <person name="Walton J.D."/>
            <person name="Blanchette R.A."/>
            <person name="Henrissat B."/>
            <person name="Martin F."/>
            <person name="Cullen D."/>
            <person name="Hibbett D.S."/>
            <person name="Grigoriev I.V."/>
        </authorList>
    </citation>
    <scope>NUCLEOTIDE SEQUENCE [LARGE SCALE GENOMIC DNA]</scope>
    <source>
        <strain evidence="4">CBS 339.88</strain>
    </source>
</reference>
<dbReference type="EMBL" id="KL142381">
    <property type="protein sequence ID" value="KDR75208.1"/>
    <property type="molecule type" value="Genomic_DNA"/>
</dbReference>
<keyword evidence="4" id="KW-1185">Reference proteome</keyword>
<dbReference type="CDD" id="cd04514">
    <property type="entry name" value="Taspase1_like"/>
    <property type="match status" value="1"/>
</dbReference>
<dbReference type="InterPro" id="IPR037464">
    <property type="entry name" value="Taspase1"/>
</dbReference>